<organism evidence="1 2">
    <name type="scientific">Canna indica</name>
    <name type="common">Indian-shot</name>
    <dbReference type="NCBI Taxonomy" id="4628"/>
    <lineage>
        <taxon>Eukaryota</taxon>
        <taxon>Viridiplantae</taxon>
        <taxon>Streptophyta</taxon>
        <taxon>Embryophyta</taxon>
        <taxon>Tracheophyta</taxon>
        <taxon>Spermatophyta</taxon>
        <taxon>Magnoliopsida</taxon>
        <taxon>Liliopsida</taxon>
        <taxon>Zingiberales</taxon>
        <taxon>Cannaceae</taxon>
        <taxon>Canna</taxon>
    </lineage>
</organism>
<dbReference type="AlphaFoldDB" id="A0AAQ3KBK0"/>
<reference evidence="1 2" key="1">
    <citation type="submission" date="2023-10" db="EMBL/GenBank/DDBJ databases">
        <title>Chromosome-scale genome assembly provides insights into flower coloration mechanisms of Canna indica.</title>
        <authorList>
            <person name="Li C."/>
        </authorList>
    </citation>
    <scope>NUCLEOTIDE SEQUENCE [LARGE SCALE GENOMIC DNA]</scope>
    <source>
        <tissue evidence="1">Flower</tissue>
    </source>
</reference>
<protein>
    <submittedName>
        <fullName evidence="1">Uncharacterized protein</fullName>
    </submittedName>
</protein>
<gene>
    <name evidence="1" type="ORF">Cni_G13647</name>
</gene>
<evidence type="ECO:0000313" key="2">
    <source>
        <dbReference type="Proteomes" id="UP001327560"/>
    </source>
</evidence>
<accession>A0AAQ3KBK0</accession>
<dbReference type="Proteomes" id="UP001327560">
    <property type="component" value="Chromosome 4"/>
</dbReference>
<evidence type="ECO:0000313" key="1">
    <source>
        <dbReference type="EMBL" id="WOL04924.1"/>
    </source>
</evidence>
<sequence>MAVLSNTHCPYSRVDKEDSEEMQHLKARFLIYKVLEEADRDQKRRTASKLRVCRLKRKIGLRLKRIRVVISRARLCVCRNVVKQFRYLKLFLVTK</sequence>
<dbReference type="EMBL" id="CP136893">
    <property type="protein sequence ID" value="WOL04924.1"/>
    <property type="molecule type" value="Genomic_DNA"/>
</dbReference>
<proteinExistence type="predicted"/>
<keyword evidence="2" id="KW-1185">Reference proteome</keyword>
<dbReference type="PANTHER" id="PTHR35687">
    <property type="entry name" value="OS07G0516700 PROTEIN"/>
    <property type="match status" value="1"/>
</dbReference>
<name>A0AAQ3KBK0_9LILI</name>
<dbReference type="PANTHER" id="PTHR35687:SF1">
    <property type="entry name" value="OS07G0516700 PROTEIN"/>
    <property type="match status" value="1"/>
</dbReference>